<dbReference type="PANTHER" id="PTHR45705">
    <property type="entry name" value="FI20236P1"/>
    <property type="match status" value="1"/>
</dbReference>
<dbReference type="PANTHER" id="PTHR45705:SF1">
    <property type="entry name" value="FI20236P1"/>
    <property type="match status" value="1"/>
</dbReference>
<name>A0AAW0ENA7_9TRYP</name>
<dbReference type="PROSITE" id="PS50115">
    <property type="entry name" value="ARFGAP"/>
    <property type="match status" value="1"/>
</dbReference>
<keyword evidence="4" id="KW-0862">Zinc</keyword>
<dbReference type="GO" id="GO:0005096">
    <property type="term" value="F:GTPase activator activity"/>
    <property type="evidence" value="ECO:0007669"/>
    <property type="project" value="UniProtKB-KW"/>
</dbReference>
<feature type="region of interest" description="Disordered" evidence="6">
    <location>
        <begin position="301"/>
        <end position="323"/>
    </location>
</feature>
<feature type="region of interest" description="Disordered" evidence="6">
    <location>
        <begin position="1"/>
        <end position="41"/>
    </location>
</feature>
<feature type="compositionally biased region" description="Low complexity" evidence="6">
    <location>
        <begin position="24"/>
        <end position="33"/>
    </location>
</feature>
<dbReference type="Gene3D" id="1.10.220.150">
    <property type="entry name" value="Arf GTPase activating protein"/>
    <property type="match status" value="1"/>
</dbReference>
<feature type="region of interest" description="Disordered" evidence="6">
    <location>
        <begin position="193"/>
        <end position="218"/>
    </location>
</feature>
<reference evidence="8 9" key="1">
    <citation type="journal article" date="2021" name="MBio">
        <title>A New Model Trypanosomatid, Novymonas esmeraldas: Genomic Perception of Its 'Candidatus Pandoraea novymonadis' Endosymbiont.</title>
        <authorList>
            <person name="Zakharova A."/>
            <person name="Saura A."/>
            <person name="Butenko A."/>
            <person name="Podesvova L."/>
            <person name="Warmusova S."/>
            <person name="Kostygov A.Y."/>
            <person name="Nenarokova A."/>
            <person name="Lukes J."/>
            <person name="Opperdoes F.R."/>
            <person name="Yurchenko V."/>
        </authorList>
    </citation>
    <scope>NUCLEOTIDE SEQUENCE [LARGE SCALE GENOMIC DNA]</scope>
    <source>
        <strain evidence="8 9">E262AT.01</strain>
    </source>
</reference>
<proteinExistence type="predicted"/>
<dbReference type="InterPro" id="IPR051718">
    <property type="entry name" value="ARF_GTPase-activating"/>
</dbReference>
<keyword evidence="3 5" id="KW-0863">Zinc-finger</keyword>
<keyword evidence="1" id="KW-0343">GTPase activation</keyword>
<comment type="caution">
    <text evidence="8">The sequence shown here is derived from an EMBL/GenBank/DDBJ whole genome shotgun (WGS) entry which is preliminary data.</text>
</comment>
<dbReference type="PRINTS" id="PR00405">
    <property type="entry name" value="REVINTRACTNG"/>
</dbReference>
<dbReference type="GO" id="GO:0008270">
    <property type="term" value="F:zinc ion binding"/>
    <property type="evidence" value="ECO:0007669"/>
    <property type="project" value="UniProtKB-KW"/>
</dbReference>
<accession>A0AAW0ENA7</accession>
<keyword evidence="2" id="KW-0479">Metal-binding</keyword>
<feature type="compositionally biased region" description="Gly residues" evidence="6">
    <location>
        <begin position="10"/>
        <end position="23"/>
    </location>
</feature>
<evidence type="ECO:0000256" key="5">
    <source>
        <dbReference type="PROSITE-ProRule" id="PRU00288"/>
    </source>
</evidence>
<evidence type="ECO:0000259" key="7">
    <source>
        <dbReference type="PROSITE" id="PS50115"/>
    </source>
</evidence>
<protein>
    <submittedName>
        <fullName evidence="8">GTPase activating protein for Arf</fullName>
    </submittedName>
</protein>
<dbReference type="AlphaFoldDB" id="A0AAW0ENA7"/>
<evidence type="ECO:0000256" key="6">
    <source>
        <dbReference type="SAM" id="MobiDB-lite"/>
    </source>
</evidence>
<dbReference type="InterPro" id="IPR038508">
    <property type="entry name" value="ArfGAP_dom_sf"/>
</dbReference>
<feature type="compositionally biased region" description="Low complexity" evidence="6">
    <location>
        <begin position="264"/>
        <end position="287"/>
    </location>
</feature>
<evidence type="ECO:0000256" key="1">
    <source>
        <dbReference type="ARBA" id="ARBA00022468"/>
    </source>
</evidence>
<evidence type="ECO:0000256" key="2">
    <source>
        <dbReference type="ARBA" id="ARBA00022723"/>
    </source>
</evidence>
<dbReference type="InterPro" id="IPR001164">
    <property type="entry name" value="ArfGAP_dom"/>
</dbReference>
<dbReference type="CDD" id="cd08204">
    <property type="entry name" value="ArfGap"/>
    <property type="match status" value="1"/>
</dbReference>
<keyword evidence="9" id="KW-1185">Reference proteome</keyword>
<dbReference type="GO" id="GO:0005737">
    <property type="term" value="C:cytoplasm"/>
    <property type="evidence" value="ECO:0007669"/>
    <property type="project" value="TreeGrafter"/>
</dbReference>
<dbReference type="SMART" id="SM00105">
    <property type="entry name" value="ArfGap"/>
    <property type="match status" value="1"/>
</dbReference>
<dbReference type="InterPro" id="IPR037278">
    <property type="entry name" value="ARFGAP/RecO"/>
</dbReference>
<feature type="domain" description="Arf-GAP" evidence="7">
    <location>
        <begin position="45"/>
        <end position="164"/>
    </location>
</feature>
<evidence type="ECO:0000256" key="3">
    <source>
        <dbReference type="ARBA" id="ARBA00022771"/>
    </source>
</evidence>
<organism evidence="8 9">
    <name type="scientific">Novymonas esmeraldas</name>
    <dbReference type="NCBI Taxonomy" id="1808958"/>
    <lineage>
        <taxon>Eukaryota</taxon>
        <taxon>Discoba</taxon>
        <taxon>Euglenozoa</taxon>
        <taxon>Kinetoplastea</taxon>
        <taxon>Metakinetoplastina</taxon>
        <taxon>Trypanosomatida</taxon>
        <taxon>Trypanosomatidae</taxon>
        <taxon>Novymonas</taxon>
    </lineage>
</organism>
<dbReference type="SUPFAM" id="SSF57863">
    <property type="entry name" value="ArfGap/RecO-like zinc finger"/>
    <property type="match status" value="1"/>
</dbReference>
<gene>
    <name evidence="8" type="ORF">NESM_000397300</name>
</gene>
<feature type="region of interest" description="Disordered" evidence="6">
    <location>
        <begin position="263"/>
        <end position="287"/>
    </location>
</feature>
<evidence type="ECO:0000313" key="9">
    <source>
        <dbReference type="Proteomes" id="UP001430356"/>
    </source>
</evidence>
<evidence type="ECO:0000313" key="8">
    <source>
        <dbReference type="EMBL" id="KAK7194772.1"/>
    </source>
</evidence>
<feature type="compositionally biased region" description="Low complexity" evidence="6">
    <location>
        <begin position="193"/>
        <end position="214"/>
    </location>
</feature>
<dbReference type="EMBL" id="JAECZO010000042">
    <property type="protein sequence ID" value="KAK7194772.1"/>
    <property type="molecule type" value="Genomic_DNA"/>
</dbReference>
<dbReference type="Proteomes" id="UP001430356">
    <property type="component" value="Unassembled WGS sequence"/>
</dbReference>
<dbReference type="FunFam" id="1.10.220.150:FF:000009">
    <property type="entry name" value="stromal membrane-associated protein 1 isoform X1"/>
    <property type="match status" value="1"/>
</dbReference>
<sequence>MSTWSHARPHGGGTHGSTGGYGGSSTVASSSPGARSTGVSSQQLQRFEVLLRRPENRECFDCGAKQPRWASTNLGIFFCLRCAGIHRSMGTHISKVKSTNMDAWEESMMVVMEHIGNTRGRLLYEYNMPDSARVTSATDTAVVERAIRAKYERKTYQHPRFAQMYAQFMETAIEGSSGNDAAPQAAVATGGALAAPPGLSAPPRRAAAPGQTPARQSEELEALWGAPVVSSPNTAPSATQSAGGTYTNVAELFSSAYGPSAWGSTVATPSSASPVSAHRHNSSASNNSDWFGAQFGVADPLGGRGGGHSGAPSPATPVSRANTDDLFTTTTTTTTTAGGGATQEILSLFGTAPVAGAGGQPAMCPTAWQPQTTRPYYYPE</sequence>
<evidence type="ECO:0000256" key="4">
    <source>
        <dbReference type="ARBA" id="ARBA00022833"/>
    </source>
</evidence>
<dbReference type="Pfam" id="PF01412">
    <property type="entry name" value="ArfGap"/>
    <property type="match status" value="1"/>
</dbReference>